<evidence type="ECO:0000313" key="6">
    <source>
        <dbReference type="EMBL" id="OQP61921.1"/>
    </source>
</evidence>
<dbReference type="SUPFAM" id="SSF101898">
    <property type="entry name" value="NHL repeat"/>
    <property type="match status" value="1"/>
</dbReference>
<proteinExistence type="predicted"/>
<comment type="caution">
    <text evidence="6">The sequence shown here is derived from an EMBL/GenBank/DDBJ whole genome shotgun (WGS) entry which is preliminary data.</text>
</comment>
<feature type="transmembrane region" description="Helical" evidence="2">
    <location>
        <begin position="785"/>
        <end position="806"/>
    </location>
</feature>
<dbReference type="CDD" id="cd16917">
    <property type="entry name" value="HATPase_UhpB-NarQ-NarX-like"/>
    <property type="match status" value="1"/>
</dbReference>
<dbReference type="InterPro" id="IPR011123">
    <property type="entry name" value="Y_Y_Y"/>
</dbReference>
<evidence type="ECO:0000259" key="3">
    <source>
        <dbReference type="Pfam" id="PF02518"/>
    </source>
</evidence>
<keyword evidence="1" id="KW-0597">Phosphoprotein</keyword>
<dbReference type="OrthoDB" id="9806995at2"/>
<feature type="domain" description="Signal transduction histidine kinase subgroup 3 dimerisation and phosphoacceptor" evidence="5">
    <location>
        <begin position="816"/>
        <end position="875"/>
    </location>
</feature>
<dbReference type="STRING" id="1703345.A3860_29950"/>
<dbReference type="SUPFAM" id="SSF63829">
    <property type="entry name" value="Calcium-dependent phosphotriesterase"/>
    <property type="match status" value="2"/>
</dbReference>
<keyword evidence="2" id="KW-1133">Transmembrane helix</keyword>
<keyword evidence="7" id="KW-1185">Reference proteome</keyword>
<dbReference type="InterPro" id="IPR003594">
    <property type="entry name" value="HATPase_dom"/>
</dbReference>
<accession>A0A1V9FUB5</accession>
<feature type="domain" description="Two component regulator three Y" evidence="4">
    <location>
        <begin position="723"/>
        <end position="776"/>
    </location>
</feature>
<feature type="domain" description="Histidine kinase/HSP90-like ATPase" evidence="3">
    <location>
        <begin position="925"/>
        <end position="1008"/>
    </location>
</feature>
<dbReference type="PANTHER" id="PTHR43547:SF2">
    <property type="entry name" value="HYBRID SIGNAL TRANSDUCTION HISTIDINE KINASE C"/>
    <property type="match status" value="1"/>
</dbReference>
<dbReference type="GO" id="GO:0046983">
    <property type="term" value="F:protein dimerization activity"/>
    <property type="evidence" value="ECO:0007669"/>
    <property type="project" value="InterPro"/>
</dbReference>
<evidence type="ECO:0000259" key="4">
    <source>
        <dbReference type="Pfam" id="PF07495"/>
    </source>
</evidence>
<dbReference type="InterPro" id="IPR013783">
    <property type="entry name" value="Ig-like_fold"/>
</dbReference>
<dbReference type="Gene3D" id="3.30.565.10">
    <property type="entry name" value="Histidine kinase-like ATPase, C-terminal domain"/>
    <property type="match status" value="1"/>
</dbReference>
<dbReference type="Pfam" id="PF07730">
    <property type="entry name" value="HisKA_3"/>
    <property type="match status" value="1"/>
</dbReference>
<organism evidence="6 7">
    <name type="scientific">Niastella vici</name>
    <dbReference type="NCBI Taxonomy" id="1703345"/>
    <lineage>
        <taxon>Bacteria</taxon>
        <taxon>Pseudomonadati</taxon>
        <taxon>Bacteroidota</taxon>
        <taxon>Chitinophagia</taxon>
        <taxon>Chitinophagales</taxon>
        <taxon>Chitinophagaceae</taxon>
        <taxon>Niastella</taxon>
    </lineage>
</organism>
<sequence length="1008" mass="113814">MWLPLYTGAQHALQYTRLTVEDGLSNNSVQCILQDKTGMLWIGTNGGLNRYNGAYFIQYSILGMPALSNSSVTALMQDDNGDIWIGTENGLNILDSRTNSIRQFIHRDDMPGSLPAGAIRAIQKTQYGHIWVMGEKWLVEFSGSRHFTTVAIDSGLVQKDMVLTSLAEAGSQLVWISYLDQPATLVKRSAVAAGQRLGDPVLQANDYSKIYIDNQQVTWGISSYGISRYNNRERVFDSYIKNQHAVSGPNLHLRTCYCIDAEGNLWQGNERGGLAKYDLQQRQAIDYSWLIAGVNASLVYCLYKDNNNTIWAGTDNGIIKLSNREAVFARCPFTLQGNELKNIRCRRIMADRYNTLYAATENYGLLKKMRTTTGRDTTIALSTFGAPPVSKLPVVNNRISLLLNGRYDIGYMYDMWYDGNNYLWMAGFGISRLNLKTDSLEIFLVNGTEQEREKSINQFSIAFDGRLFWTSGLHNLYTFDPASTQMQPFRDNTGKMPFEELACWSLVMRGEWLWAGAANGLYKINTRTRQVIKLPVHQVLEFGINDLAFDSDSSCWISTAGGGLIWYNDYTRQVKQYTNRDGLSSNTVCGLLIDDQRNCWISTYAGLSYWNRQTGQFTNFYAKDGLNTNEFNRKALYKGPDGKMIFGGLNGYMVVDPAKVFITQQPVTIALTRFSKINGAGVPHDSLFNLQAFTQAIIEPEDKFFSFHFMLSDQYDPAGDRFFYHLQGVDNAWHDIGNQHFVSFNGLSPGKYLLKIKGSTGRGSQTMNELTIHIRVKQVFYKTTWFIALVIAALVAIAWLIVNYRIRQVKKIQVLRDRIASDLHDDVGSSLVRITILADVMKRGAADAGMQEQLGTISGISRGAVSTMKDVVWSIDTRNDTMGGMIQYMQEHLHNMLMPANIDFELNHTGFTEQEKLTMEFRQNVYLTFKEAINNIAKHAGATRVWVDMKRENNYFIMQIQDDGRGMGEQKNKTGHGLYNMRLRAGRLKASIDIVSAKGVTVTMKVPL</sequence>
<dbReference type="InterPro" id="IPR015943">
    <property type="entry name" value="WD40/YVTN_repeat-like_dom_sf"/>
</dbReference>
<protein>
    <recommendedName>
        <fullName evidence="8">Histidine kinase domain-containing protein</fullName>
    </recommendedName>
</protein>
<reference evidence="6 7" key="1">
    <citation type="submission" date="2016-03" db="EMBL/GenBank/DDBJ databases">
        <title>Niastella vici sp. nov., isolated from farmland soil.</title>
        <authorList>
            <person name="Chen L."/>
            <person name="Wang D."/>
            <person name="Yang S."/>
            <person name="Wang G."/>
        </authorList>
    </citation>
    <scope>NUCLEOTIDE SEQUENCE [LARGE SCALE GENOMIC DNA]</scope>
    <source>
        <strain evidence="6 7">DJ57</strain>
    </source>
</reference>
<dbReference type="EMBL" id="LVYD01000054">
    <property type="protein sequence ID" value="OQP61921.1"/>
    <property type="molecule type" value="Genomic_DNA"/>
</dbReference>
<dbReference type="Pfam" id="PF07494">
    <property type="entry name" value="Reg_prop"/>
    <property type="match status" value="3"/>
</dbReference>
<dbReference type="InterPro" id="IPR036890">
    <property type="entry name" value="HATPase_C_sf"/>
</dbReference>
<keyword evidence="2" id="KW-0812">Transmembrane</keyword>
<evidence type="ECO:0000259" key="5">
    <source>
        <dbReference type="Pfam" id="PF07730"/>
    </source>
</evidence>
<dbReference type="InterPro" id="IPR011110">
    <property type="entry name" value="Reg_prop"/>
</dbReference>
<dbReference type="Gene3D" id="2.60.40.10">
    <property type="entry name" value="Immunoglobulins"/>
    <property type="match status" value="1"/>
</dbReference>
<dbReference type="GO" id="GO:0000155">
    <property type="term" value="F:phosphorelay sensor kinase activity"/>
    <property type="evidence" value="ECO:0007669"/>
    <property type="project" value="InterPro"/>
</dbReference>
<gene>
    <name evidence="6" type="ORF">A3860_29950</name>
</gene>
<evidence type="ECO:0000313" key="7">
    <source>
        <dbReference type="Proteomes" id="UP000192796"/>
    </source>
</evidence>
<dbReference type="Pfam" id="PF02518">
    <property type="entry name" value="HATPase_c"/>
    <property type="match status" value="1"/>
</dbReference>
<dbReference type="Proteomes" id="UP000192796">
    <property type="component" value="Unassembled WGS sequence"/>
</dbReference>
<dbReference type="SUPFAM" id="SSF55874">
    <property type="entry name" value="ATPase domain of HSP90 chaperone/DNA topoisomerase II/histidine kinase"/>
    <property type="match status" value="1"/>
</dbReference>
<dbReference type="Gene3D" id="1.20.5.1930">
    <property type="match status" value="1"/>
</dbReference>
<name>A0A1V9FUB5_9BACT</name>
<evidence type="ECO:0000256" key="1">
    <source>
        <dbReference type="ARBA" id="ARBA00022553"/>
    </source>
</evidence>
<keyword evidence="2" id="KW-0472">Membrane</keyword>
<dbReference type="Gene3D" id="2.130.10.10">
    <property type="entry name" value="YVTN repeat-like/Quinoprotein amine dehydrogenase"/>
    <property type="match status" value="3"/>
</dbReference>
<evidence type="ECO:0008006" key="8">
    <source>
        <dbReference type="Google" id="ProtNLM"/>
    </source>
</evidence>
<dbReference type="AlphaFoldDB" id="A0A1V9FUB5"/>
<dbReference type="PANTHER" id="PTHR43547">
    <property type="entry name" value="TWO-COMPONENT HISTIDINE KINASE"/>
    <property type="match status" value="1"/>
</dbReference>
<dbReference type="InterPro" id="IPR011712">
    <property type="entry name" value="Sig_transdc_His_kin_sub3_dim/P"/>
</dbReference>
<dbReference type="GO" id="GO:0016020">
    <property type="term" value="C:membrane"/>
    <property type="evidence" value="ECO:0007669"/>
    <property type="project" value="InterPro"/>
</dbReference>
<dbReference type="Pfam" id="PF07495">
    <property type="entry name" value="Y_Y_Y"/>
    <property type="match status" value="1"/>
</dbReference>
<dbReference type="RefSeq" id="WP_081149947.1">
    <property type="nucleotide sequence ID" value="NZ_LVYD01000054.1"/>
</dbReference>
<evidence type="ECO:0000256" key="2">
    <source>
        <dbReference type="SAM" id="Phobius"/>
    </source>
</evidence>